<feature type="compositionally biased region" description="Basic and acidic residues" evidence="1">
    <location>
        <begin position="65"/>
        <end position="77"/>
    </location>
</feature>
<name>A0A1L0BJ83_9ASCO</name>
<sequence length="315" mass="34660">MLSRFVGVARGARAYSSVQKAESTLFLSDLMKRIDSINTRTKRIAEAKTVAKQGQKPQKNSNRAASKEVKAAKDTKTAKPAPKLRARNDSARIAVKDHPLSRNTFKLMDESNFKKPERARRGNPPSRAENRPASARNGPAAQNQRARPPRRTTPARPAPTTERIVQKELVVKDYKPAVSGDDFFHGKPASLAISTSSRVAAVAKETLLESKYPYKLPKSIIDKLDSTFAGNKFILQKDYTLDVDVTKFGTRINQVVKGEVNKINMGEKPATTSVFTATQLARNGDLTIAQQQTIYDVASGLKSAKLLVEGAVWNK</sequence>
<accession>A0A1L0BJ83</accession>
<evidence type="ECO:0000313" key="3">
    <source>
        <dbReference type="Proteomes" id="UP000182334"/>
    </source>
</evidence>
<dbReference type="Proteomes" id="UP000182334">
    <property type="component" value="Chromosome II"/>
</dbReference>
<feature type="region of interest" description="Disordered" evidence="1">
    <location>
        <begin position="48"/>
        <end position="164"/>
    </location>
</feature>
<evidence type="ECO:0000256" key="1">
    <source>
        <dbReference type="SAM" id="MobiDB-lite"/>
    </source>
</evidence>
<evidence type="ECO:0000313" key="2">
    <source>
        <dbReference type="EMBL" id="SGZ50250.1"/>
    </source>
</evidence>
<protein>
    <submittedName>
        <fullName evidence="2">CIC11C00000000168</fullName>
    </submittedName>
</protein>
<dbReference type="AlphaFoldDB" id="A0A1L0BJ83"/>
<dbReference type="OrthoDB" id="4019734at2759"/>
<feature type="compositionally biased region" description="Polar residues" evidence="1">
    <location>
        <begin position="55"/>
        <end position="64"/>
    </location>
</feature>
<keyword evidence="3" id="KW-1185">Reference proteome</keyword>
<reference evidence="2 3" key="1">
    <citation type="submission" date="2016-10" db="EMBL/GenBank/DDBJ databases">
        <authorList>
            <person name="de Groot N.N."/>
        </authorList>
    </citation>
    <scope>NUCLEOTIDE SEQUENCE [LARGE SCALE GENOMIC DNA]</scope>
    <source>
        <strain evidence="2 3">CBS 141442</strain>
    </source>
</reference>
<gene>
    <name evidence="2" type="ORF">SAMEA4029010_CIC11G00000000168</name>
</gene>
<organism evidence="2 3">
    <name type="scientific">Sungouiella intermedia</name>
    <dbReference type="NCBI Taxonomy" id="45354"/>
    <lineage>
        <taxon>Eukaryota</taxon>
        <taxon>Fungi</taxon>
        <taxon>Dikarya</taxon>
        <taxon>Ascomycota</taxon>
        <taxon>Saccharomycotina</taxon>
        <taxon>Pichiomycetes</taxon>
        <taxon>Metschnikowiaceae</taxon>
        <taxon>Sungouiella</taxon>
    </lineage>
</organism>
<dbReference type="EMBL" id="LT635757">
    <property type="protein sequence ID" value="SGZ50250.1"/>
    <property type="molecule type" value="Genomic_DNA"/>
</dbReference>
<dbReference type="STRING" id="45354.A0A1L0BJ83"/>
<feature type="compositionally biased region" description="Low complexity" evidence="1">
    <location>
        <begin position="152"/>
        <end position="161"/>
    </location>
</feature>
<feature type="compositionally biased region" description="Basic and acidic residues" evidence="1">
    <location>
        <begin position="107"/>
        <end position="120"/>
    </location>
</feature>
<proteinExistence type="predicted"/>
<feature type="compositionally biased region" description="Basic and acidic residues" evidence="1">
    <location>
        <begin position="86"/>
        <end position="100"/>
    </location>
</feature>